<gene>
    <name evidence="14" type="ORF">NMOB1V02_LOCUS4211</name>
</gene>
<evidence type="ECO:0000313" key="15">
    <source>
        <dbReference type="Proteomes" id="UP000678499"/>
    </source>
</evidence>
<sequence>MPNVPRPGSLKDPRVAELFDQDDPEKIFEDLREIGHGSFGAVYYAKNAISKEIVAIKKMSYLGKQSMEKWQDILKEILFIRQLSHPNCVNYKGCYLKEQTVWMKKILMVDVHSVAETESNLGDLDGDDQVALEDGSSKSNSLTSEHSIQSTGISASSQSSSTNSLQPEDISKNRLAGTQMRQSRSVSTNSGEMQGATAAVGGANGRNIAPATGNNFATLRTMSIVNKQHQEHRQEELHEQMSGYKRMRREHQASLVKAS</sequence>
<feature type="region of interest" description="Disordered" evidence="12">
    <location>
        <begin position="119"/>
        <end position="212"/>
    </location>
</feature>
<dbReference type="PANTHER" id="PTHR47167">
    <property type="entry name" value="SERINE/THREONINE-PROTEIN KINASE TAO1-LIKE PROTEIN"/>
    <property type="match status" value="1"/>
</dbReference>
<evidence type="ECO:0000256" key="3">
    <source>
        <dbReference type="ARBA" id="ARBA00022527"/>
    </source>
</evidence>
<feature type="binding site" evidence="11">
    <location>
        <position position="58"/>
    </location>
    <ligand>
        <name>ATP</name>
        <dbReference type="ChEBI" id="CHEBI:30616"/>
    </ligand>
</feature>
<keyword evidence="6" id="KW-0418">Kinase</keyword>
<feature type="domain" description="Protein kinase" evidence="13">
    <location>
        <begin position="28"/>
        <end position="259"/>
    </location>
</feature>
<feature type="region of interest" description="Disordered" evidence="12">
    <location>
        <begin position="228"/>
        <end position="259"/>
    </location>
</feature>
<feature type="compositionally biased region" description="Basic and acidic residues" evidence="12">
    <location>
        <begin position="228"/>
        <end position="239"/>
    </location>
</feature>
<keyword evidence="8" id="KW-0175">Coiled coil</keyword>
<reference evidence="14" key="1">
    <citation type="submission" date="2020-11" db="EMBL/GenBank/DDBJ databases">
        <authorList>
            <person name="Tran Van P."/>
        </authorList>
    </citation>
    <scope>NUCLEOTIDE SEQUENCE</scope>
</reference>
<evidence type="ECO:0000256" key="12">
    <source>
        <dbReference type="SAM" id="MobiDB-lite"/>
    </source>
</evidence>
<dbReference type="EC" id="2.7.11.1" evidence="2"/>
<comment type="similarity">
    <text evidence="1">Belongs to the protein kinase superfamily. STE Ser/Thr protein kinase family. STE20 subfamily.</text>
</comment>
<comment type="catalytic activity">
    <reaction evidence="10">
        <text>L-seryl-[protein] + ATP = O-phospho-L-seryl-[protein] + ADP + H(+)</text>
        <dbReference type="Rhea" id="RHEA:17989"/>
        <dbReference type="Rhea" id="RHEA-COMP:9863"/>
        <dbReference type="Rhea" id="RHEA-COMP:11604"/>
        <dbReference type="ChEBI" id="CHEBI:15378"/>
        <dbReference type="ChEBI" id="CHEBI:29999"/>
        <dbReference type="ChEBI" id="CHEBI:30616"/>
        <dbReference type="ChEBI" id="CHEBI:83421"/>
        <dbReference type="ChEBI" id="CHEBI:456216"/>
        <dbReference type="EC" id="2.7.11.1"/>
    </reaction>
</comment>
<keyword evidence="15" id="KW-1185">Reference proteome</keyword>
<keyword evidence="4" id="KW-0808">Transferase</keyword>
<dbReference type="PROSITE" id="PS00107">
    <property type="entry name" value="PROTEIN_KINASE_ATP"/>
    <property type="match status" value="1"/>
</dbReference>
<evidence type="ECO:0000259" key="13">
    <source>
        <dbReference type="PROSITE" id="PS50011"/>
    </source>
</evidence>
<accession>A0A7R9BLH9</accession>
<evidence type="ECO:0000256" key="9">
    <source>
        <dbReference type="ARBA" id="ARBA00047899"/>
    </source>
</evidence>
<keyword evidence="3" id="KW-0723">Serine/threonine-protein kinase</keyword>
<keyword evidence="7 11" id="KW-0067">ATP-binding</keyword>
<dbReference type="AlphaFoldDB" id="A0A7R9BLH9"/>
<evidence type="ECO:0000256" key="2">
    <source>
        <dbReference type="ARBA" id="ARBA00012513"/>
    </source>
</evidence>
<proteinExistence type="inferred from homology"/>
<evidence type="ECO:0000256" key="5">
    <source>
        <dbReference type="ARBA" id="ARBA00022741"/>
    </source>
</evidence>
<evidence type="ECO:0000256" key="4">
    <source>
        <dbReference type="ARBA" id="ARBA00022679"/>
    </source>
</evidence>
<dbReference type="InterPro" id="IPR011009">
    <property type="entry name" value="Kinase-like_dom_sf"/>
</dbReference>
<evidence type="ECO:0000256" key="1">
    <source>
        <dbReference type="ARBA" id="ARBA00008874"/>
    </source>
</evidence>
<dbReference type="PANTHER" id="PTHR47167:SF4">
    <property type="entry name" value="SERINE_THREONINE-PROTEIN KINASE TAO"/>
    <property type="match status" value="1"/>
</dbReference>
<dbReference type="OrthoDB" id="10016527at2759"/>
<dbReference type="GO" id="GO:0005737">
    <property type="term" value="C:cytoplasm"/>
    <property type="evidence" value="ECO:0007669"/>
    <property type="project" value="TreeGrafter"/>
</dbReference>
<dbReference type="InterPro" id="IPR051234">
    <property type="entry name" value="TAO_STE20_kinase"/>
</dbReference>
<dbReference type="InterPro" id="IPR017441">
    <property type="entry name" value="Protein_kinase_ATP_BS"/>
</dbReference>
<dbReference type="GO" id="GO:0004674">
    <property type="term" value="F:protein serine/threonine kinase activity"/>
    <property type="evidence" value="ECO:0007669"/>
    <property type="project" value="UniProtKB-KW"/>
</dbReference>
<dbReference type="SUPFAM" id="SSF56112">
    <property type="entry name" value="Protein kinase-like (PK-like)"/>
    <property type="match status" value="1"/>
</dbReference>
<dbReference type="GO" id="GO:0005524">
    <property type="term" value="F:ATP binding"/>
    <property type="evidence" value="ECO:0007669"/>
    <property type="project" value="UniProtKB-UniRule"/>
</dbReference>
<dbReference type="Gene3D" id="3.30.200.20">
    <property type="entry name" value="Phosphorylase Kinase, domain 1"/>
    <property type="match status" value="1"/>
</dbReference>
<dbReference type="Pfam" id="PF00069">
    <property type="entry name" value="Pkinase"/>
    <property type="match status" value="1"/>
</dbReference>
<evidence type="ECO:0000256" key="6">
    <source>
        <dbReference type="ARBA" id="ARBA00022777"/>
    </source>
</evidence>
<name>A0A7R9BLH9_9CRUS</name>
<evidence type="ECO:0000313" key="14">
    <source>
        <dbReference type="EMBL" id="CAD7276449.1"/>
    </source>
</evidence>
<evidence type="ECO:0000256" key="10">
    <source>
        <dbReference type="ARBA" id="ARBA00048679"/>
    </source>
</evidence>
<dbReference type="Proteomes" id="UP000678499">
    <property type="component" value="Unassembled WGS sequence"/>
</dbReference>
<comment type="catalytic activity">
    <reaction evidence="9">
        <text>L-threonyl-[protein] + ATP = O-phospho-L-threonyl-[protein] + ADP + H(+)</text>
        <dbReference type="Rhea" id="RHEA:46608"/>
        <dbReference type="Rhea" id="RHEA-COMP:11060"/>
        <dbReference type="Rhea" id="RHEA-COMP:11605"/>
        <dbReference type="ChEBI" id="CHEBI:15378"/>
        <dbReference type="ChEBI" id="CHEBI:30013"/>
        <dbReference type="ChEBI" id="CHEBI:30616"/>
        <dbReference type="ChEBI" id="CHEBI:61977"/>
        <dbReference type="ChEBI" id="CHEBI:456216"/>
        <dbReference type="EC" id="2.7.11.1"/>
    </reaction>
</comment>
<dbReference type="EMBL" id="OA882665">
    <property type="protein sequence ID" value="CAD7276449.1"/>
    <property type="molecule type" value="Genomic_DNA"/>
</dbReference>
<organism evidence="14">
    <name type="scientific">Notodromas monacha</name>
    <dbReference type="NCBI Taxonomy" id="399045"/>
    <lineage>
        <taxon>Eukaryota</taxon>
        <taxon>Metazoa</taxon>
        <taxon>Ecdysozoa</taxon>
        <taxon>Arthropoda</taxon>
        <taxon>Crustacea</taxon>
        <taxon>Oligostraca</taxon>
        <taxon>Ostracoda</taxon>
        <taxon>Podocopa</taxon>
        <taxon>Podocopida</taxon>
        <taxon>Cypridocopina</taxon>
        <taxon>Cypridoidea</taxon>
        <taxon>Cyprididae</taxon>
        <taxon>Notodromas</taxon>
    </lineage>
</organism>
<evidence type="ECO:0000256" key="8">
    <source>
        <dbReference type="ARBA" id="ARBA00023054"/>
    </source>
</evidence>
<dbReference type="EMBL" id="CAJPEX010000628">
    <property type="protein sequence ID" value="CAG0916601.1"/>
    <property type="molecule type" value="Genomic_DNA"/>
</dbReference>
<feature type="compositionally biased region" description="Polar residues" evidence="12">
    <location>
        <begin position="137"/>
        <end position="146"/>
    </location>
</feature>
<dbReference type="PROSITE" id="PS50011">
    <property type="entry name" value="PROTEIN_KINASE_DOM"/>
    <property type="match status" value="1"/>
</dbReference>
<keyword evidence="5 11" id="KW-0547">Nucleotide-binding</keyword>
<evidence type="ECO:0000256" key="7">
    <source>
        <dbReference type="ARBA" id="ARBA00022840"/>
    </source>
</evidence>
<dbReference type="FunFam" id="3.30.200.20:FF:000029">
    <property type="entry name" value="Serine/threonine-protein kinase TAO2, putative"/>
    <property type="match status" value="1"/>
</dbReference>
<feature type="compositionally biased region" description="Low complexity" evidence="12">
    <location>
        <begin position="147"/>
        <end position="164"/>
    </location>
</feature>
<evidence type="ECO:0000256" key="11">
    <source>
        <dbReference type="PROSITE-ProRule" id="PRU10141"/>
    </source>
</evidence>
<dbReference type="InterPro" id="IPR000719">
    <property type="entry name" value="Prot_kinase_dom"/>
</dbReference>
<feature type="compositionally biased region" description="Polar residues" evidence="12">
    <location>
        <begin position="179"/>
        <end position="192"/>
    </location>
</feature>
<protein>
    <recommendedName>
        <fullName evidence="2">non-specific serine/threonine protein kinase</fullName>
        <ecNumber evidence="2">2.7.11.1</ecNumber>
    </recommendedName>
</protein>